<evidence type="ECO:0000256" key="13">
    <source>
        <dbReference type="PIRSR" id="PIRSR602401-1"/>
    </source>
</evidence>
<feature type="binding site" description="axial binding residue" evidence="13">
    <location>
        <position position="485"/>
    </location>
    <ligand>
        <name>heme</name>
        <dbReference type="ChEBI" id="CHEBI:30413"/>
    </ligand>
    <ligandPart>
        <name>Fe</name>
        <dbReference type="ChEBI" id="CHEBI:18248"/>
    </ligandPart>
</feature>
<keyword evidence="6" id="KW-0812">Transmembrane</keyword>
<evidence type="ECO:0000256" key="7">
    <source>
        <dbReference type="ARBA" id="ARBA00022723"/>
    </source>
</evidence>
<dbReference type="SUPFAM" id="SSF48264">
    <property type="entry name" value="Cytochrome P450"/>
    <property type="match status" value="1"/>
</dbReference>
<evidence type="ECO:0000256" key="9">
    <source>
        <dbReference type="ARBA" id="ARBA00023002"/>
    </source>
</evidence>
<accession>A0A8K0XNV8</accession>
<evidence type="ECO:0000256" key="4">
    <source>
        <dbReference type="ARBA" id="ARBA00010617"/>
    </source>
</evidence>
<dbReference type="PRINTS" id="PR00385">
    <property type="entry name" value="P450"/>
</dbReference>
<sequence>MTTARLILTAVFCLLLTRLWTVVSRYLFAGPLDNLPGPARSSWYAGNLNQIFNRHGWGFQDELLDQYAPVVKLHGLLGRKMLYVYDPTALYQVVIKDSYTFEPVKWFTSFVSLVFGPGLPAVHGEQHRKQRKLINPAFSGAFIRNLTPMFYDVAHKMRTSLQEELTGGVKEINILPWIHRAALEAVGRGALGHTLDPLNAPSSDEYGNALKAVSPVVFSLGYLRMLSPLLSLLTTPVRRFLVRFVPHAGVREMARLARVMDDKAKEIFRLKSVALMDDRTANRTDQSIMSVLMRANMAASPEDRLPEDELIGQMSTLAFAGTDTTTSAIAQIIDLLSRHPDVQERLRRETTAARDRWHGATGSDDLTYDALMSLPYLDAVCRETLRLYPPATFVYRETGKDTTLPLSKPIRGVDGTLLHEIIVPKGTTILLGIRGCNLNRDIWGPDAREWRPERWLSPLPESLKNAKIPGVYSNIMTFLGGGRSCIGFKFSQLEMKVLLFTLVTLFRFKQSRQIYWNLCTFVYPTAGPDSSTQEMPVIVEPLTSAQSG</sequence>
<comment type="cofactor">
    <cofactor evidence="1 13">
        <name>heme</name>
        <dbReference type="ChEBI" id="CHEBI:30413"/>
    </cofactor>
</comment>
<comment type="subcellular location">
    <subcellularLocation>
        <location evidence="2">Membrane</location>
    </subcellularLocation>
</comment>
<keyword evidence="15" id="KW-1185">Reference proteome</keyword>
<dbReference type="InterPro" id="IPR002401">
    <property type="entry name" value="Cyt_P450_E_grp-I"/>
</dbReference>
<dbReference type="PANTHER" id="PTHR24305:SF166">
    <property type="entry name" value="CYTOCHROME P450 12A4, MITOCHONDRIAL-RELATED"/>
    <property type="match status" value="1"/>
</dbReference>
<keyword evidence="5 13" id="KW-0349">Heme</keyword>
<evidence type="ECO:0000256" key="8">
    <source>
        <dbReference type="ARBA" id="ARBA00022989"/>
    </source>
</evidence>
<evidence type="ECO:0000256" key="5">
    <source>
        <dbReference type="ARBA" id="ARBA00022617"/>
    </source>
</evidence>
<keyword evidence="12" id="KW-0472">Membrane</keyword>
<evidence type="ECO:0000256" key="2">
    <source>
        <dbReference type="ARBA" id="ARBA00004370"/>
    </source>
</evidence>
<keyword evidence="11" id="KW-0503">Monooxygenase</keyword>
<evidence type="ECO:0000256" key="10">
    <source>
        <dbReference type="ARBA" id="ARBA00023004"/>
    </source>
</evidence>
<keyword evidence="10 13" id="KW-0408">Iron</keyword>
<evidence type="ECO:0000256" key="11">
    <source>
        <dbReference type="ARBA" id="ARBA00023033"/>
    </source>
</evidence>
<evidence type="ECO:0000313" key="15">
    <source>
        <dbReference type="Proteomes" id="UP000813824"/>
    </source>
</evidence>
<proteinExistence type="inferred from homology"/>
<reference evidence="14" key="1">
    <citation type="journal article" date="2021" name="New Phytol.">
        <title>Evolutionary innovations through gain and loss of genes in the ectomycorrhizal Boletales.</title>
        <authorList>
            <person name="Wu G."/>
            <person name="Miyauchi S."/>
            <person name="Morin E."/>
            <person name="Kuo A."/>
            <person name="Drula E."/>
            <person name="Varga T."/>
            <person name="Kohler A."/>
            <person name="Feng B."/>
            <person name="Cao Y."/>
            <person name="Lipzen A."/>
            <person name="Daum C."/>
            <person name="Hundley H."/>
            <person name="Pangilinan J."/>
            <person name="Johnson J."/>
            <person name="Barry K."/>
            <person name="LaButti K."/>
            <person name="Ng V."/>
            <person name="Ahrendt S."/>
            <person name="Min B."/>
            <person name="Choi I.G."/>
            <person name="Park H."/>
            <person name="Plett J.M."/>
            <person name="Magnuson J."/>
            <person name="Spatafora J.W."/>
            <person name="Nagy L.G."/>
            <person name="Henrissat B."/>
            <person name="Grigoriev I.V."/>
            <person name="Yang Z.L."/>
            <person name="Xu J."/>
            <person name="Martin F.M."/>
        </authorList>
    </citation>
    <scope>NUCLEOTIDE SEQUENCE</scope>
    <source>
        <strain evidence="14">KKN 215</strain>
    </source>
</reference>
<evidence type="ECO:0000256" key="12">
    <source>
        <dbReference type="ARBA" id="ARBA00023136"/>
    </source>
</evidence>
<dbReference type="GO" id="GO:0005506">
    <property type="term" value="F:iron ion binding"/>
    <property type="evidence" value="ECO:0007669"/>
    <property type="project" value="InterPro"/>
</dbReference>
<dbReference type="InterPro" id="IPR036396">
    <property type="entry name" value="Cyt_P450_sf"/>
</dbReference>
<comment type="caution">
    <text evidence="14">The sequence shown here is derived from an EMBL/GenBank/DDBJ whole genome shotgun (WGS) entry which is preliminary data.</text>
</comment>
<evidence type="ECO:0000256" key="3">
    <source>
        <dbReference type="ARBA" id="ARBA00004721"/>
    </source>
</evidence>
<evidence type="ECO:0000313" key="14">
    <source>
        <dbReference type="EMBL" id="KAH8099585.1"/>
    </source>
</evidence>
<dbReference type="EMBL" id="JAEVFJ010000019">
    <property type="protein sequence ID" value="KAH8099585.1"/>
    <property type="molecule type" value="Genomic_DNA"/>
</dbReference>
<keyword evidence="8" id="KW-1133">Transmembrane helix</keyword>
<dbReference type="GO" id="GO:0016020">
    <property type="term" value="C:membrane"/>
    <property type="evidence" value="ECO:0007669"/>
    <property type="project" value="UniProtKB-SubCell"/>
</dbReference>
<dbReference type="PANTHER" id="PTHR24305">
    <property type="entry name" value="CYTOCHROME P450"/>
    <property type="match status" value="1"/>
</dbReference>
<dbReference type="Proteomes" id="UP000813824">
    <property type="component" value="Unassembled WGS sequence"/>
</dbReference>
<dbReference type="InterPro" id="IPR050121">
    <property type="entry name" value="Cytochrome_P450_monoxygenase"/>
</dbReference>
<dbReference type="PRINTS" id="PR00463">
    <property type="entry name" value="EP450I"/>
</dbReference>
<gene>
    <name evidence="14" type="ORF">BXZ70DRAFT_236204</name>
</gene>
<dbReference type="GO" id="GO:0016705">
    <property type="term" value="F:oxidoreductase activity, acting on paired donors, with incorporation or reduction of molecular oxygen"/>
    <property type="evidence" value="ECO:0007669"/>
    <property type="project" value="InterPro"/>
</dbReference>
<dbReference type="InterPro" id="IPR001128">
    <property type="entry name" value="Cyt_P450"/>
</dbReference>
<dbReference type="Gene3D" id="1.10.630.10">
    <property type="entry name" value="Cytochrome P450"/>
    <property type="match status" value="1"/>
</dbReference>
<dbReference type="OrthoDB" id="1470350at2759"/>
<dbReference type="CDD" id="cd11069">
    <property type="entry name" value="CYP_FUM15-like"/>
    <property type="match status" value="1"/>
</dbReference>
<dbReference type="GO" id="GO:0020037">
    <property type="term" value="F:heme binding"/>
    <property type="evidence" value="ECO:0007669"/>
    <property type="project" value="InterPro"/>
</dbReference>
<name>A0A8K0XNV8_9AGAR</name>
<comment type="similarity">
    <text evidence="4">Belongs to the cytochrome P450 family.</text>
</comment>
<keyword evidence="9" id="KW-0560">Oxidoreductase</keyword>
<comment type="pathway">
    <text evidence="3">Secondary metabolite biosynthesis; terpenoid biosynthesis.</text>
</comment>
<dbReference type="AlphaFoldDB" id="A0A8K0XNV8"/>
<evidence type="ECO:0000256" key="1">
    <source>
        <dbReference type="ARBA" id="ARBA00001971"/>
    </source>
</evidence>
<dbReference type="GO" id="GO:0004497">
    <property type="term" value="F:monooxygenase activity"/>
    <property type="evidence" value="ECO:0007669"/>
    <property type="project" value="UniProtKB-KW"/>
</dbReference>
<protein>
    <submittedName>
        <fullName evidence="14">Cytochrome P450</fullName>
    </submittedName>
</protein>
<keyword evidence="7 13" id="KW-0479">Metal-binding</keyword>
<evidence type="ECO:0000256" key="6">
    <source>
        <dbReference type="ARBA" id="ARBA00022692"/>
    </source>
</evidence>
<organism evidence="14 15">
    <name type="scientific">Cristinia sonorae</name>
    <dbReference type="NCBI Taxonomy" id="1940300"/>
    <lineage>
        <taxon>Eukaryota</taxon>
        <taxon>Fungi</taxon>
        <taxon>Dikarya</taxon>
        <taxon>Basidiomycota</taxon>
        <taxon>Agaricomycotina</taxon>
        <taxon>Agaricomycetes</taxon>
        <taxon>Agaricomycetidae</taxon>
        <taxon>Agaricales</taxon>
        <taxon>Pleurotineae</taxon>
        <taxon>Stephanosporaceae</taxon>
        <taxon>Cristinia</taxon>
    </lineage>
</organism>
<dbReference type="Pfam" id="PF00067">
    <property type="entry name" value="p450"/>
    <property type="match status" value="1"/>
</dbReference>